<protein>
    <submittedName>
        <fullName evidence="1">Uncharacterized protein</fullName>
    </submittedName>
</protein>
<dbReference type="EMBL" id="CM042886">
    <property type="protein sequence ID" value="KAI4341662.1"/>
    <property type="molecule type" value="Genomic_DNA"/>
</dbReference>
<comment type="caution">
    <text evidence="1">The sequence shown here is derived from an EMBL/GenBank/DDBJ whole genome shotgun (WGS) entry which is preliminary data.</text>
</comment>
<proteinExistence type="predicted"/>
<evidence type="ECO:0000313" key="1">
    <source>
        <dbReference type="EMBL" id="KAI4341662.1"/>
    </source>
</evidence>
<reference evidence="2" key="1">
    <citation type="journal article" date="2023" name="Front. Plant Sci.">
        <title>Chromosomal-level genome assembly of Melastoma candidum provides insights into trichome evolution.</title>
        <authorList>
            <person name="Zhong Y."/>
            <person name="Wu W."/>
            <person name="Sun C."/>
            <person name="Zou P."/>
            <person name="Liu Y."/>
            <person name="Dai S."/>
            <person name="Zhou R."/>
        </authorList>
    </citation>
    <scope>NUCLEOTIDE SEQUENCE [LARGE SCALE GENOMIC DNA]</scope>
</reference>
<name>A0ACB9NZC3_9MYRT</name>
<accession>A0ACB9NZC3</accession>
<sequence length="1322" mass="145372">MAPARRQSNGRSPLVNKQSQITSFFNKPPAAASTASSVPSPPQKETHSKENPKPSPSPSPNARCSTGTGTGTGTGTSTSPGGSASPTTPSPLQPKRKKPLLVIPSGGCRHASMKSRGSEVSGKRVRVYWPLDEAWYEGCVKEYNEESGRHVVVYDDGEEEALELAKEKVEWVEEGERRLKRLRRGGGGEVEIKSAGVDDRVVDEDEVEEEGGGDDEEDEDWGMGKVVGEDGEDDYDDAELVDDDDSGLAVGRASGRLRSRKRKGAKDSGKKWDTDSRSEGKTEVLALNPIIAKGSKFKGASAEKTGDVGCSSLPVDSSERFSIREAEKFPFLGQDRRDANKRRPGDADYDLKSLYLPPNFLKGLTGGQRQWWEFKSKHMDKVLFFKMGKFYELFEMDAHVGAKELDLQYMKGDQPHCGFPERNYSMNVEKLARKGYRVLVIEQTETPEQLEIRRKEHGSKDRVVKREICSLITKGTLTDGEMLLAHPEASYLMAVTAKYSGSESSKTEPCFGVCIVDAATSKITLGQFNDGSECRVFCRLLSELRPVEIVKPAKLLSAEAEKAILSHTRNPLVNELKPIVEFWDAGKTIQELKILYECMDDRLASGSPEQTHEKKFCSPVLGDSLKNFPSVLSGLINSGDDGDVALSALGGAIYYLRQAFLDETLLRFGNFELLPSGDIGNNPQYLMLDAAALENLEIFENSRNGGSSGTLYAQLDHCVTACGKRLLRSWLARPLYNLELIKQRQDAIADLRGEILPSILEFRKAMSKVPDLERLLARIFSCSEACGRNANKVILYEDAAKKQLHEFISALRGCKSIHETFSSLSAVTKNIRSRLLNHLMTPGEGLPEVNSVLKHFKDAFDWVEAGNSGRITPREGVDVEYDSACNAVKQVESSLTKYLKEQKQLLGDKSIKYVTIGKDAYLIEVPESLQGSVPRDYELSSSKKGFFRYYTPRVKKLLSELSQAEYEKESALKSILQRLIRQFSSHQSKWRQLISATAELDVLASLAIASDYYEGPTCRPKFISSGKFPCLSAKSLGHPLLRSDTLGKGAFVPNDVNIGGSASAKFILLTGPNMGGKSTLLRQVCLAVILAHVGADVPAESLDLSPVDRIFVRMGAKDHIMAGQSTFLNELSETASMLSAATSDSLVVLDELGRGTSTSDGQAIAEAVLHHFVHSVQCRGMFSTHYHHLAVKCSNDPGVSLCHMACQVGAGGDVTEEVTFLYRLTQGACPKSYGVNVARLAGIPESILLRAAVKSREFEESYGRNKRQPRKNSHVGNQDDWILPFLQELIRAAERPDASVTSAAADSLHRLQEEVRAILLPH</sequence>
<evidence type="ECO:0000313" key="2">
    <source>
        <dbReference type="Proteomes" id="UP001057402"/>
    </source>
</evidence>
<organism evidence="1 2">
    <name type="scientific">Melastoma candidum</name>
    <dbReference type="NCBI Taxonomy" id="119954"/>
    <lineage>
        <taxon>Eukaryota</taxon>
        <taxon>Viridiplantae</taxon>
        <taxon>Streptophyta</taxon>
        <taxon>Embryophyta</taxon>
        <taxon>Tracheophyta</taxon>
        <taxon>Spermatophyta</taxon>
        <taxon>Magnoliopsida</taxon>
        <taxon>eudicotyledons</taxon>
        <taxon>Gunneridae</taxon>
        <taxon>Pentapetalae</taxon>
        <taxon>rosids</taxon>
        <taxon>malvids</taxon>
        <taxon>Myrtales</taxon>
        <taxon>Melastomataceae</taxon>
        <taxon>Melastomatoideae</taxon>
        <taxon>Melastomateae</taxon>
        <taxon>Melastoma</taxon>
    </lineage>
</organism>
<gene>
    <name evidence="1" type="ORF">MLD38_026357</name>
</gene>
<dbReference type="Proteomes" id="UP001057402">
    <property type="component" value="Chromosome 7"/>
</dbReference>
<keyword evidence="2" id="KW-1185">Reference proteome</keyword>